<dbReference type="AlphaFoldDB" id="A0A067SPZ1"/>
<proteinExistence type="predicted"/>
<dbReference type="InterPro" id="IPR024500">
    <property type="entry name" value="DUF3074"/>
</dbReference>
<accession>A0A067SPZ1</accession>
<dbReference type="EMBL" id="KL142387">
    <property type="protein sequence ID" value="KDR72990.1"/>
    <property type="molecule type" value="Genomic_DNA"/>
</dbReference>
<dbReference type="Pfam" id="PF11274">
    <property type="entry name" value="DUF3074"/>
    <property type="match status" value="1"/>
</dbReference>
<protein>
    <recommendedName>
        <fullName evidence="1">DUF3074 domain-containing protein</fullName>
    </recommendedName>
</protein>
<dbReference type="PANTHER" id="PTHR40370">
    <property type="entry name" value="EXPRESSED PROTEIN"/>
    <property type="match status" value="1"/>
</dbReference>
<dbReference type="PANTHER" id="PTHR40370:SF1">
    <property type="entry name" value="DUF3074 DOMAIN-CONTAINING PROTEIN"/>
    <property type="match status" value="1"/>
</dbReference>
<dbReference type="OrthoDB" id="6423603at2759"/>
<dbReference type="STRING" id="685588.A0A067SPZ1"/>
<evidence type="ECO:0000259" key="1">
    <source>
        <dbReference type="Pfam" id="PF11274"/>
    </source>
</evidence>
<organism evidence="2 3">
    <name type="scientific">Galerina marginata (strain CBS 339.88)</name>
    <dbReference type="NCBI Taxonomy" id="685588"/>
    <lineage>
        <taxon>Eukaryota</taxon>
        <taxon>Fungi</taxon>
        <taxon>Dikarya</taxon>
        <taxon>Basidiomycota</taxon>
        <taxon>Agaricomycotina</taxon>
        <taxon>Agaricomycetes</taxon>
        <taxon>Agaricomycetidae</taxon>
        <taxon>Agaricales</taxon>
        <taxon>Agaricineae</taxon>
        <taxon>Strophariaceae</taxon>
        <taxon>Galerina</taxon>
    </lineage>
</organism>
<dbReference type="HOGENOM" id="CLU_078586_0_1_1"/>
<dbReference type="Gene3D" id="3.30.530.20">
    <property type="match status" value="1"/>
</dbReference>
<name>A0A067SPZ1_GALM3</name>
<reference evidence="3" key="1">
    <citation type="journal article" date="2014" name="Proc. Natl. Acad. Sci. U.S.A.">
        <title>Extensive sampling of basidiomycete genomes demonstrates inadequacy of the white-rot/brown-rot paradigm for wood decay fungi.</title>
        <authorList>
            <person name="Riley R."/>
            <person name="Salamov A.A."/>
            <person name="Brown D.W."/>
            <person name="Nagy L.G."/>
            <person name="Floudas D."/>
            <person name="Held B.W."/>
            <person name="Levasseur A."/>
            <person name="Lombard V."/>
            <person name="Morin E."/>
            <person name="Otillar R."/>
            <person name="Lindquist E.A."/>
            <person name="Sun H."/>
            <person name="LaButti K.M."/>
            <person name="Schmutz J."/>
            <person name="Jabbour D."/>
            <person name="Luo H."/>
            <person name="Baker S.E."/>
            <person name="Pisabarro A.G."/>
            <person name="Walton J.D."/>
            <person name="Blanchette R.A."/>
            <person name="Henrissat B."/>
            <person name="Martin F."/>
            <person name="Cullen D."/>
            <person name="Hibbett D.S."/>
            <person name="Grigoriev I.V."/>
        </authorList>
    </citation>
    <scope>NUCLEOTIDE SEQUENCE [LARGE SCALE GENOMIC DNA]</scope>
    <source>
        <strain evidence="3">CBS 339.88</strain>
    </source>
</reference>
<evidence type="ECO:0000313" key="2">
    <source>
        <dbReference type="EMBL" id="KDR72990.1"/>
    </source>
</evidence>
<dbReference type="Proteomes" id="UP000027222">
    <property type="component" value="Unassembled WGS sequence"/>
</dbReference>
<evidence type="ECO:0000313" key="3">
    <source>
        <dbReference type="Proteomes" id="UP000027222"/>
    </source>
</evidence>
<dbReference type="SUPFAM" id="SSF55961">
    <property type="entry name" value="Bet v1-like"/>
    <property type="match status" value="1"/>
</dbReference>
<keyword evidence="3" id="KW-1185">Reference proteome</keyword>
<sequence length="232" mass="26903">MDQPPQFKIPASFSLTPNRPSQIPSDDILIKNAQTLLEATLTWQAGKTYQGVKTFVHLEYDQVAKTSYTWHCIVSEHHKDEVSFHRLWSKLGRNKAWNRRSYGTGVAKVTRVKYISEWQGIWTMLYNHPPPMSRRVYTVYQASWLLEYSHRRRGIMITLPINLLSQSSSDLAELEDKGVKGRYVGVEHLQEMEGNLVEWRRVSCMDPGGLIPKFWIQKNAKKRLVEVDDLAS</sequence>
<gene>
    <name evidence="2" type="ORF">GALMADRAFT_744127</name>
</gene>
<dbReference type="InterPro" id="IPR023393">
    <property type="entry name" value="START-like_dom_sf"/>
</dbReference>
<feature type="domain" description="DUF3074" evidence="1">
    <location>
        <begin position="70"/>
        <end position="223"/>
    </location>
</feature>